<comment type="caution">
    <text evidence="2">The sequence shown here is derived from an EMBL/GenBank/DDBJ whole genome shotgun (WGS) entry which is preliminary data.</text>
</comment>
<accession>A0A133NE25</accession>
<keyword evidence="1" id="KW-0812">Transmembrane</keyword>
<name>A0A133NE25_9FUSO</name>
<dbReference type="AlphaFoldDB" id="A0A133NE25"/>
<sequence length="177" mass="21239">MGLFMRIEYLGLVISFFCFLMGIKFPDWDFKWKLRHRSIITHSPLFSTILVFLYYTKLEERLFSYVIASFSFGIAIHMIFDLFPHGWGSGALLKIPIFKMTCSPKNSQYFFLFTIILNFFYVLLFLERKEEYFVYILFGFLYMLSRIPYEKKFWRPFGLYFLLIALGALNFVDIALK</sequence>
<protein>
    <submittedName>
        <fullName evidence="2">Uncharacterized protein</fullName>
    </submittedName>
</protein>
<feature type="transmembrane region" description="Helical" evidence="1">
    <location>
        <begin position="38"/>
        <end position="56"/>
    </location>
</feature>
<feature type="transmembrane region" description="Helical" evidence="1">
    <location>
        <begin position="156"/>
        <end position="176"/>
    </location>
</feature>
<feature type="transmembrane region" description="Helical" evidence="1">
    <location>
        <begin position="132"/>
        <end position="149"/>
    </location>
</feature>
<keyword evidence="3" id="KW-1185">Reference proteome</keyword>
<dbReference type="Proteomes" id="UP000070617">
    <property type="component" value="Unassembled WGS sequence"/>
</dbReference>
<keyword evidence="1" id="KW-0472">Membrane</keyword>
<dbReference type="STRING" id="134605.HMPREF3206_00945"/>
<feature type="transmembrane region" description="Helical" evidence="1">
    <location>
        <begin position="109"/>
        <end position="126"/>
    </location>
</feature>
<feature type="transmembrane region" description="Helical" evidence="1">
    <location>
        <begin position="62"/>
        <end position="83"/>
    </location>
</feature>
<evidence type="ECO:0000313" key="2">
    <source>
        <dbReference type="EMBL" id="KXA14524.1"/>
    </source>
</evidence>
<dbReference type="EMBL" id="LRPX01000041">
    <property type="protein sequence ID" value="KXA14524.1"/>
    <property type="molecule type" value="Genomic_DNA"/>
</dbReference>
<dbReference type="PATRIC" id="fig|134605.3.peg.942"/>
<evidence type="ECO:0000256" key="1">
    <source>
        <dbReference type="SAM" id="Phobius"/>
    </source>
</evidence>
<keyword evidence="1" id="KW-1133">Transmembrane helix</keyword>
<feature type="transmembrane region" description="Helical" evidence="1">
    <location>
        <begin position="6"/>
        <end position="26"/>
    </location>
</feature>
<evidence type="ECO:0000313" key="3">
    <source>
        <dbReference type="Proteomes" id="UP000070617"/>
    </source>
</evidence>
<organism evidence="2 3">
    <name type="scientific">Fusobacterium equinum</name>
    <dbReference type="NCBI Taxonomy" id="134605"/>
    <lineage>
        <taxon>Bacteria</taxon>
        <taxon>Fusobacteriati</taxon>
        <taxon>Fusobacteriota</taxon>
        <taxon>Fusobacteriia</taxon>
        <taxon>Fusobacteriales</taxon>
        <taxon>Fusobacteriaceae</taxon>
        <taxon>Fusobacterium</taxon>
    </lineage>
</organism>
<proteinExistence type="predicted"/>
<gene>
    <name evidence="2" type="ORF">HMPREF3206_00945</name>
</gene>
<reference evidence="3" key="1">
    <citation type="submission" date="2016-01" db="EMBL/GenBank/DDBJ databases">
        <authorList>
            <person name="Mitreva M."/>
            <person name="Pepin K.H."/>
            <person name="Mihindukulasuriya K.A."/>
            <person name="Fulton R."/>
            <person name="Fronick C."/>
            <person name="O'Laughlin M."/>
            <person name="Miner T."/>
            <person name="Herter B."/>
            <person name="Rosa B.A."/>
            <person name="Cordes M."/>
            <person name="Tomlinson C."/>
            <person name="Wollam A."/>
            <person name="Palsikar V.B."/>
            <person name="Mardis E.R."/>
            <person name="Wilson R.K."/>
        </authorList>
    </citation>
    <scope>NUCLEOTIDE SEQUENCE [LARGE SCALE GENOMIC DNA]</scope>
    <source>
        <strain evidence="3">CMW8396</strain>
    </source>
</reference>